<evidence type="ECO:0000259" key="1">
    <source>
        <dbReference type="PROSITE" id="PS50011"/>
    </source>
</evidence>
<dbReference type="Gene3D" id="1.10.510.10">
    <property type="entry name" value="Transferase(Phosphotransferase) domain 1"/>
    <property type="match status" value="1"/>
</dbReference>
<evidence type="ECO:0000313" key="3">
    <source>
        <dbReference type="Proteomes" id="UP000594638"/>
    </source>
</evidence>
<dbReference type="EMBL" id="CACTIH010009278">
    <property type="protein sequence ID" value="CAA3028969.1"/>
    <property type="molecule type" value="Genomic_DNA"/>
</dbReference>
<dbReference type="Pfam" id="PF00069">
    <property type="entry name" value="Pkinase"/>
    <property type="match status" value="1"/>
</dbReference>
<dbReference type="SUPFAM" id="SSF56112">
    <property type="entry name" value="Protein kinase-like (PK-like)"/>
    <property type="match status" value="1"/>
</dbReference>
<name>A0A8S0VEC9_OLEEU</name>
<dbReference type="PROSITE" id="PS00108">
    <property type="entry name" value="PROTEIN_KINASE_ST"/>
    <property type="match status" value="1"/>
</dbReference>
<feature type="domain" description="Protein kinase" evidence="1">
    <location>
        <begin position="1"/>
        <end position="79"/>
    </location>
</feature>
<sequence>MEMDPPVIHGDVKPSNVLLDSECRAKLSDFGLAKLKLEGDGSLKATEMQKKAQAVDEEARKLLEKREEGGMEKKGDASV</sequence>
<keyword evidence="2" id="KW-0418">Kinase</keyword>
<comment type="caution">
    <text evidence="2">The sequence shown here is derived from an EMBL/GenBank/DDBJ whole genome shotgun (WGS) entry which is preliminary data.</text>
</comment>
<proteinExistence type="predicted"/>
<keyword evidence="2" id="KW-0675">Receptor</keyword>
<gene>
    <name evidence="2" type="ORF">OLEA9_A012121</name>
</gene>
<dbReference type="PANTHER" id="PTHR46821">
    <property type="entry name" value="OS07G0586332 PROTEIN"/>
    <property type="match status" value="1"/>
</dbReference>
<keyword evidence="2" id="KW-0808">Transferase</keyword>
<dbReference type="InterPro" id="IPR000719">
    <property type="entry name" value="Prot_kinase_dom"/>
</dbReference>
<evidence type="ECO:0000313" key="2">
    <source>
        <dbReference type="EMBL" id="CAA3028969.1"/>
    </source>
</evidence>
<protein>
    <submittedName>
        <fullName evidence="2">Receptor kinase At1g80870</fullName>
    </submittedName>
</protein>
<dbReference type="Proteomes" id="UP000594638">
    <property type="component" value="Unassembled WGS sequence"/>
</dbReference>
<dbReference type="GO" id="GO:0004672">
    <property type="term" value="F:protein kinase activity"/>
    <property type="evidence" value="ECO:0007669"/>
    <property type="project" value="InterPro"/>
</dbReference>
<dbReference type="PROSITE" id="PS50011">
    <property type="entry name" value="PROTEIN_KINASE_DOM"/>
    <property type="match status" value="1"/>
</dbReference>
<dbReference type="PANTHER" id="PTHR46821:SF2">
    <property type="entry name" value="OS03G0251700 PROTEIN"/>
    <property type="match status" value="1"/>
</dbReference>
<dbReference type="InterPro" id="IPR008271">
    <property type="entry name" value="Ser/Thr_kinase_AS"/>
</dbReference>
<dbReference type="InterPro" id="IPR011009">
    <property type="entry name" value="Kinase-like_dom_sf"/>
</dbReference>
<keyword evidence="3" id="KW-1185">Reference proteome</keyword>
<dbReference type="Gramene" id="OE9A012121T1">
    <property type="protein sequence ID" value="OE9A012121C1"/>
    <property type="gene ID" value="OE9A012121"/>
</dbReference>
<accession>A0A8S0VEC9</accession>
<organism evidence="2 3">
    <name type="scientific">Olea europaea subsp. europaea</name>
    <dbReference type="NCBI Taxonomy" id="158383"/>
    <lineage>
        <taxon>Eukaryota</taxon>
        <taxon>Viridiplantae</taxon>
        <taxon>Streptophyta</taxon>
        <taxon>Embryophyta</taxon>
        <taxon>Tracheophyta</taxon>
        <taxon>Spermatophyta</taxon>
        <taxon>Magnoliopsida</taxon>
        <taxon>eudicotyledons</taxon>
        <taxon>Gunneridae</taxon>
        <taxon>Pentapetalae</taxon>
        <taxon>asterids</taxon>
        <taxon>lamiids</taxon>
        <taxon>Lamiales</taxon>
        <taxon>Oleaceae</taxon>
        <taxon>Oleeae</taxon>
        <taxon>Olea</taxon>
    </lineage>
</organism>
<dbReference type="OrthoDB" id="2013824at2759"/>
<reference evidence="2 3" key="1">
    <citation type="submission" date="2019-12" db="EMBL/GenBank/DDBJ databases">
        <authorList>
            <person name="Alioto T."/>
            <person name="Alioto T."/>
            <person name="Gomez Garrido J."/>
        </authorList>
    </citation>
    <scope>NUCLEOTIDE SEQUENCE [LARGE SCALE GENOMIC DNA]</scope>
</reference>
<dbReference type="AlphaFoldDB" id="A0A8S0VEC9"/>
<dbReference type="GO" id="GO:0005524">
    <property type="term" value="F:ATP binding"/>
    <property type="evidence" value="ECO:0007669"/>
    <property type="project" value="InterPro"/>
</dbReference>
<dbReference type="InterPro" id="IPR044576">
    <property type="entry name" value="At4g25390-like"/>
</dbReference>